<dbReference type="FunFam" id="2.40.10.10:FF:000001">
    <property type="entry name" value="Periplasmic serine protease DegS"/>
    <property type="match status" value="1"/>
</dbReference>
<keyword evidence="4" id="KW-0720">Serine protease</keyword>
<protein>
    <submittedName>
        <fullName evidence="6">Peptidase</fullName>
    </submittedName>
</protein>
<reference evidence="7" key="1">
    <citation type="journal article" date="2023" name="Arch. Microbiol.">
        <title>Desulfoferula mesophilus gen. nov. sp. nov., a mesophilic sulfate-reducing bacterium isolated from a brackish lake sediment.</title>
        <authorList>
            <person name="Watanabe T."/>
            <person name="Yabe T."/>
            <person name="Tsuji J.M."/>
            <person name="Fukui M."/>
        </authorList>
    </citation>
    <scope>NUCLEOTIDE SEQUENCE [LARGE SCALE GENOMIC DNA]</scope>
    <source>
        <strain evidence="7">12FAK</strain>
    </source>
</reference>
<dbReference type="PANTHER" id="PTHR43343:SF3">
    <property type="entry name" value="PROTEASE DO-LIKE 8, CHLOROPLASTIC"/>
    <property type="match status" value="1"/>
</dbReference>
<comment type="similarity">
    <text evidence="1">Belongs to the peptidase S1C family.</text>
</comment>
<dbReference type="InterPro" id="IPR001940">
    <property type="entry name" value="Peptidase_S1C"/>
</dbReference>
<dbReference type="AlphaFoldDB" id="A0AAU9EEW5"/>
<dbReference type="SMART" id="SM00228">
    <property type="entry name" value="PDZ"/>
    <property type="match status" value="2"/>
</dbReference>
<dbReference type="Gene3D" id="2.40.10.120">
    <property type="match status" value="1"/>
</dbReference>
<dbReference type="SUPFAM" id="SSF50494">
    <property type="entry name" value="Trypsin-like serine proteases"/>
    <property type="match status" value="1"/>
</dbReference>
<evidence type="ECO:0000259" key="5">
    <source>
        <dbReference type="PROSITE" id="PS50106"/>
    </source>
</evidence>
<evidence type="ECO:0000313" key="6">
    <source>
        <dbReference type="EMBL" id="BEQ15300.1"/>
    </source>
</evidence>
<evidence type="ECO:0000313" key="7">
    <source>
        <dbReference type="Proteomes" id="UP001366166"/>
    </source>
</evidence>
<feature type="domain" description="PDZ" evidence="5">
    <location>
        <begin position="266"/>
        <end position="345"/>
    </location>
</feature>
<evidence type="ECO:0000256" key="2">
    <source>
        <dbReference type="ARBA" id="ARBA00022670"/>
    </source>
</evidence>
<evidence type="ECO:0000256" key="3">
    <source>
        <dbReference type="ARBA" id="ARBA00022801"/>
    </source>
</evidence>
<dbReference type="Pfam" id="PF13180">
    <property type="entry name" value="PDZ_2"/>
    <property type="match status" value="1"/>
</dbReference>
<proteinExistence type="inferred from homology"/>
<dbReference type="EMBL" id="AP028679">
    <property type="protein sequence ID" value="BEQ15300.1"/>
    <property type="molecule type" value="Genomic_DNA"/>
</dbReference>
<dbReference type="InterPro" id="IPR051201">
    <property type="entry name" value="Chloro_Bact_Ser_Proteases"/>
</dbReference>
<dbReference type="SUPFAM" id="SSF50156">
    <property type="entry name" value="PDZ domain-like"/>
    <property type="match status" value="2"/>
</dbReference>
<dbReference type="GO" id="GO:0006508">
    <property type="term" value="P:proteolysis"/>
    <property type="evidence" value="ECO:0007669"/>
    <property type="project" value="UniProtKB-KW"/>
</dbReference>
<organism evidence="6 7">
    <name type="scientific">Desulfoferula mesophila</name>
    <dbReference type="NCBI Taxonomy" id="3058419"/>
    <lineage>
        <taxon>Bacteria</taxon>
        <taxon>Pseudomonadati</taxon>
        <taxon>Thermodesulfobacteriota</taxon>
        <taxon>Desulfarculia</taxon>
        <taxon>Desulfarculales</taxon>
        <taxon>Desulfarculaceae</taxon>
        <taxon>Desulfoferula</taxon>
    </lineage>
</organism>
<dbReference type="InterPro" id="IPR009003">
    <property type="entry name" value="Peptidase_S1_PA"/>
</dbReference>
<dbReference type="Gene3D" id="2.30.42.10">
    <property type="match status" value="2"/>
</dbReference>
<evidence type="ECO:0000256" key="1">
    <source>
        <dbReference type="ARBA" id="ARBA00010541"/>
    </source>
</evidence>
<gene>
    <name evidence="6" type="ORF">FAK_23660</name>
</gene>
<dbReference type="Pfam" id="PF13365">
    <property type="entry name" value="Trypsin_2"/>
    <property type="match status" value="1"/>
</dbReference>
<dbReference type="Proteomes" id="UP001366166">
    <property type="component" value="Chromosome"/>
</dbReference>
<dbReference type="PROSITE" id="PS50106">
    <property type="entry name" value="PDZ"/>
    <property type="match status" value="1"/>
</dbReference>
<dbReference type="KEGG" id="dmp:FAK_23660"/>
<dbReference type="PANTHER" id="PTHR43343">
    <property type="entry name" value="PEPTIDASE S12"/>
    <property type="match status" value="1"/>
</dbReference>
<keyword evidence="3" id="KW-0378">Hydrolase</keyword>
<sequence>MRNLPRVISTAPWLVCLFLAALALPGQALGQNRVTPVVSVVRAAGPAVVNISSTARVRTRTFSSGDDMLDRFFQEFFQPLEREQTNLGSGVVIDGKKGLIVTNSHVVDGGSDIRVQLADRRVFKAKLVGSDPSSDLAVLQITPRGSPLPQVKLGDSRSLMIGESLIAIGNPFGLQHTVTTGVVSALNRRVPVGRGEWMGGLIQTDASINPGNSGGPLLNLDGEVMGINTAIFQRAQGIGFAIPVNRVRRVVDDLLTHGKVIPTWLGLELQDITPRLASHFGLEAPSGVVVVQVEKDSPAAAAGIQRGMVVLALDGVSLEDTADYQSRLGALAPGQKVKMWLLRQGKRESRDVVVEAYPLARAKELVWQRLGLEIGPMDASAEQRNRLARGQALMVTKVRPDSKAQRSGLMPGDLVRRLGREPVGDVDEFYLEMVRSRHQPKVSVLFQRGRAQQSITFGR</sequence>
<dbReference type="InterPro" id="IPR001478">
    <property type="entry name" value="PDZ"/>
</dbReference>
<accession>A0AAU9EEW5</accession>
<dbReference type="PRINTS" id="PR00834">
    <property type="entry name" value="PROTEASES2C"/>
</dbReference>
<keyword evidence="7" id="KW-1185">Reference proteome</keyword>
<keyword evidence="2" id="KW-0645">Protease</keyword>
<evidence type="ECO:0000256" key="4">
    <source>
        <dbReference type="ARBA" id="ARBA00022825"/>
    </source>
</evidence>
<name>A0AAU9EEW5_9BACT</name>
<dbReference type="GO" id="GO:0004252">
    <property type="term" value="F:serine-type endopeptidase activity"/>
    <property type="evidence" value="ECO:0007669"/>
    <property type="project" value="InterPro"/>
</dbReference>
<dbReference type="InterPro" id="IPR036034">
    <property type="entry name" value="PDZ_sf"/>
</dbReference>